<reference evidence="4" key="1">
    <citation type="submission" date="2021-01" db="EMBL/GenBank/DDBJ databases">
        <title>Description of Breznakiella homolactica.</title>
        <authorList>
            <person name="Song Y."/>
            <person name="Brune A."/>
        </authorList>
    </citation>
    <scope>NUCLEOTIDE SEQUENCE</scope>
    <source>
        <strain evidence="4">RmG30</strain>
    </source>
</reference>
<dbReference type="PIRSF" id="PIRSF037354">
    <property type="entry name" value="Txn_actvtr_RtcR"/>
    <property type="match status" value="1"/>
</dbReference>
<evidence type="ECO:0000313" key="4">
    <source>
        <dbReference type="EMBL" id="QQO10257.1"/>
    </source>
</evidence>
<dbReference type="InterPro" id="IPR002078">
    <property type="entry name" value="Sigma_54_int"/>
</dbReference>
<dbReference type="Proteomes" id="UP000595917">
    <property type="component" value="Chromosome"/>
</dbReference>
<dbReference type="Gene3D" id="1.10.8.60">
    <property type="match status" value="1"/>
</dbReference>
<keyword evidence="2" id="KW-0067">ATP-binding</keyword>
<dbReference type="RefSeq" id="WP_215627561.1">
    <property type="nucleotide sequence ID" value="NZ_CP067089.2"/>
</dbReference>
<dbReference type="GO" id="GO:0003700">
    <property type="term" value="F:DNA-binding transcription factor activity"/>
    <property type="evidence" value="ECO:0007669"/>
    <property type="project" value="InterPro"/>
</dbReference>
<dbReference type="InterPro" id="IPR027417">
    <property type="entry name" value="P-loop_NTPase"/>
</dbReference>
<dbReference type="SMART" id="SM00382">
    <property type="entry name" value="AAA"/>
    <property type="match status" value="1"/>
</dbReference>
<dbReference type="AlphaFoldDB" id="A0A7T7XPU1"/>
<keyword evidence="1" id="KW-0547">Nucleotide-binding</keyword>
<evidence type="ECO:0000259" key="3">
    <source>
        <dbReference type="PROSITE" id="PS50045"/>
    </source>
</evidence>
<dbReference type="PANTHER" id="PTHR32071">
    <property type="entry name" value="TRANSCRIPTIONAL REGULATORY PROTEIN"/>
    <property type="match status" value="1"/>
</dbReference>
<dbReference type="PROSITE" id="PS50045">
    <property type="entry name" value="SIGMA54_INTERACT_4"/>
    <property type="match status" value="1"/>
</dbReference>
<dbReference type="PANTHER" id="PTHR32071:SF14">
    <property type="entry name" value="TRANSCRIPTIONAL REGULATORY PROTEIN RTCR"/>
    <property type="match status" value="1"/>
</dbReference>
<dbReference type="GO" id="GO:0005524">
    <property type="term" value="F:ATP binding"/>
    <property type="evidence" value="ECO:0007669"/>
    <property type="project" value="UniProtKB-KW"/>
</dbReference>
<dbReference type="Gene3D" id="3.40.50.300">
    <property type="entry name" value="P-loop containing nucleotide triphosphate hydrolases"/>
    <property type="match status" value="1"/>
</dbReference>
<dbReference type="EMBL" id="CP067089">
    <property type="protein sequence ID" value="QQO10257.1"/>
    <property type="molecule type" value="Genomic_DNA"/>
</dbReference>
<feature type="domain" description="Sigma-54 factor interaction" evidence="3">
    <location>
        <begin position="183"/>
        <end position="421"/>
    </location>
</feature>
<proteinExistence type="predicted"/>
<evidence type="ECO:0000256" key="1">
    <source>
        <dbReference type="ARBA" id="ARBA00022741"/>
    </source>
</evidence>
<gene>
    <name evidence="4" type="ORF">JFL75_04880</name>
</gene>
<protein>
    <submittedName>
        <fullName evidence="4">Sigma 54-interacting transcriptional regulator</fullName>
    </submittedName>
</protein>
<dbReference type="SUPFAM" id="SSF52540">
    <property type="entry name" value="P-loop containing nucleoside triphosphate hydrolases"/>
    <property type="match status" value="1"/>
</dbReference>
<evidence type="ECO:0000256" key="2">
    <source>
        <dbReference type="ARBA" id="ARBA00022840"/>
    </source>
</evidence>
<dbReference type="Pfam" id="PF00158">
    <property type="entry name" value="Sigma54_activat"/>
    <property type="match status" value="1"/>
</dbReference>
<accession>A0A7T7XPU1</accession>
<organism evidence="4 5">
    <name type="scientific">Breznakiella homolactica</name>
    <dbReference type="NCBI Taxonomy" id="2798577"/>
    <lineage>
        <taxon>Bacteria</taxon>
        <taxon>Pseudomonadati</taxon>
        <taxon>Spirochaetota</taxon>
        <taxon>Spirochaetia</taxon>
        <taxon>Spirochaetales</taxon>
        <taxon>Breznakiellaceae</taxon>
        <taxon>Breznakiella</taxon>
    </lineage>
</organism>
<keyword evidence="5" id="KW-1185">Reference proteome</keyword>
<sequence>MKTVVFGLLGTQLDMGKGIKRWERWRPTVSIFQQEDFRADRFHLIYSHRFSSLAKIVTGDIALLSPQTEIVEHLVPFDDPWDFEEVYGKLLDLTESCSFDPEQEEYLFHITTGTHVAQICIFLLAESRRFPGKLLQTSPGRGRDNQNTGCISVVDLDLSRYDRIASRFRRETKDDIAFLKSGIDTQNRAFNELIELIERVAIRSTEPILLTGATGAGKSRLARQIYALKKQRTGLAGPFVELNCATLRGDAAMSALFGHTRGAYTGAVSDRKGFLAQANRGMIFLDEIGELGPDEQAMLLHAIEEKRFFSVGSDHETESDFQIICGTNRDLIRDVQEGRFREDLLARIKLWTFNLPGLKERPEDILPNIEYELALYEENSGTRVTFNKEALEWFLDFARSPEAVWTANFRDLKAAVTRMCTLARGARINRDDAAAETDRLKASWISGTADRTAAGNLPPELREKLQALDEFDRIQLRGVLEICRRSGSMAEAGRSLFAVSRLKRGSVNDTDRLKKYLARYGLDWNTLTP</sequence>
<dbReference type="InterPro" id="IPR003593">
    <property type="entry name" value="AAA+_ATPase"/>
</dbReference>
<dbReference type="InterPro" id="IPR009715">
    <property type="entry name" value="RtcR"/>
</dbReference>
<dbReference type="CDD" id="cd00009">
    <property type="entry name" value="AAA"/>
    <property type="match status" value="1"/>
</dbReference>
<dbReference type="KEGG" id="bhc:JFL75_04880"/>
<evidence type="ECO:0000313" key="5">
    <source>
        <dbReference type="Proteomes" id="UP000595917"/>
    </source>
</evidence>
<name>A0A7T7XPU1_9SPIR</name>
<dbReference type="InterPro" id="IPR017183">
    <property type="entry name" value="Sigma54_dep_tscrpt_act_RtcR"/>
</dbReference>
<dbReference type="Pfam" id="PF06956">
    <property type="entry name" value="RtcR"/>
    <property type="match status" value="1"/>
</dbReference>
<dbReference type="NCBIfam" id="NF038308">
    <property type="entry name" value="RNA_repair_RtcR"/>
    <property type="match status" value="1"/>
</dbReference>